<feature type="domain" description="G" evidence="4">
    <location>
        <begin position="146"/>
        <end position="225"/>
    </location>
</feature>
<proteinExistence type="predicted"/>
<dbReference type="Gene3D" id="1.10.1580.10">
    <property type="match status" value="1"/>
</dbReference>
<dbReference type="SUPFAM" id="SSF52540">
    <property type="entry name" value="P-loop containing nucleoside triphosphate hydrolases"/>
    <property type="match status" value="1"/>
</dbReference>
<feature type="region of interest" description="Disordered" evidence="3">
    <location>
        <begin position="365"/>
        <end position="409"/>
    </location>
</feature>
<dbReference type="Gene3D" id="3.40.50.300">
    <property type="entry name" value="P-loop containing nucleotide triphosphate hydrolases"/>
    <property type="match status" value="1"/>
</dbReference>
<evidence type="ECO:0000313" key="6">
    <source>
        <dbReference type="Proteomes" id="UP000054144"/>
    </source>
</evidence>
<dbReference type="InterPro" id="IPR027417">
    <property type="entry name" value="P-loop_NTPase"/>
</dbReference>
<keyword evidence="5" id="KW-0378">Hydrolase</keyword>
<feature type="compositionally biased region" description="Basic residues" evidence="3">
    <location>
        <begin position="398"/>
        <end position="409"/>
    </location>
</feature>
<dbReference type="GO" id="GO:0005525">
    <property type="term" value="F:GTP binding"/>
    <property type="evidence" value="ECO:0007669"/>
    <property type="project" value="UniProtKB-KW"/>
</dbReference>
<dbReference type="PANTHER" id="PTHR45782">
    <property type="entry name" value="MITOCHONDRIAL RIBOSOME-ASSOCIATED GTPASE 1"/>
    <property type="match status" value="1"/>
</dbReference>
<keyword evidence="1" id="KW-0547">Nucleotide-binding</keyword>
<dbReference type="OrthoDB" id="269151at2759"/>
<gene>
    <name evidence="5" type="ORF">FISHEDRAFT_45501</name>
</gene>
<organism evidence="5 6">
    <name type="scientific">Fistulina hepatica ATCC 64428</name>
    <dbReference type="NCBI Taxonomy" id="1128425"/>
    <lineage>
        <taxon>Eukaryota</taxon>
        <taxon>Fungi</taxon>
        <taxon>Dikarya</taxon>
        <taxon>Basidiomycota</taxon>
        <taxon>Agaricomycotina</taxon>
        <taxon>Agaricomycetes</taxon>
        <taxon>Agaricomycetidae</taxon>
        <taxon>Agaricales</taxon>
        <taxon>Fistulinaceae</taxon>
        <taxon>Fistulina</taxon>
    </lineage>
</organism>
<dbReference type="GO" id="GO:0003924">
    <property type="term" value="F:GTPase activity"/>
    <property type="evidence" value="ECO:0007669"/>
    <property type="project" value="TreeGrafter"/>
</dbReference>
<sequence>MINLQPPYLPLPPSWFPGHMRKFLELLPALLTRTDVVVELRDARLPFTSINSQLEGALRKWRAERGRRLRLTSTFLPRPCEHLIVFSKRDLVPEWGIEPFQRAMTNKFPEQTTFFATWQRQRDIQHLSDMLVNVAKQYPHSPELNVLVVGMPNVGKSTLLNSLRNIGIKGPTPKALQTSAQPGLTQALSTRLKLSVDPPIYAFDSPGVMLPFLGSGKAGAERGVKLALIAGIKEGLYDVQALAEYLLYRLNVLNPIAPAYMELLPDDWSPTTNIEEFLEGVAYRMGMMTKGGEPDLARSAVYVVRWWRDHGARRTAAASLRAHDATYPDSIIQGWGFDLQWHVTRDELKAQDRVSLIQSKMEECVDEHRKSMQQEEEEGVNTSATQKRKATVAEQKMRRQQRNFRRRKH</sequence>
<dbReference type="GO" id="GO:0005739">
    <property type="term" value="C:mitochondrion"/>
    <property type="evidence" value="ECO:0007669"/>
    <property type="project" value="TreeGrafter"/>
</dbReference>
<protein>
    <submittedName>
        <fullName evidence="5">p-loop containing nucleoside triphosphate hydrolase protein</fullName>
    </submittedName>
</protein>
<keyword evidence="2" id="KW-0342">GTP-binding</keyword>
<keyword evidence="6" id="KW-1185">Reference proteome</keyword>
<dbReference type="Proteomes" id="UP000054144">
    <property type="component" value="Unassembled WGS sequence"/>
</dbReference>
<accession>A0A0D7A8R2</accession>
<evidence type="ECO:0000259" key="4">
    <source>
        <dbReference type="Pfam" id="PF01926"/>
    </source>
</evidence>
<name>A0A0D7A8R2_9AGAR</name>
<reference evidence="5 6" key="1">
    <citation type="journal article" date="2015" name="Fungal Genet. Biol.">
        <title>Evolution of novel wood decay mechanisms in Agaricales revealed by the genome sequences of Fistulina hepatica and Cylindrobasidium torrendii.</title>
        <authorList>
            <person name="Floudas D."/>
            <person name="Held B.W."/>
            <person name="Riley R."/>
            <person name="Nagy L.G."/>
            <person name="Koehler G."/>
            <person name="Ransdell A.S."/>
            <person name="Younus H."/>
            <person name="Chow J."/>
            <person name="Chiniquy J."/>
            <person name="Lipzen A."/>
            <person name="Tritt A."/>
            <person name="Sun H."/>
            <person name="Haridas S."/>
            <person name="LaButti K."/>
            <person name="Ohm R.A."/>
            <person name="Kues U."/>
            <person name="Blanchette R.A."/>
            <person name="Grigoriev I.V."/>
            <person name="Minto R.E."/>
            <person name="Hibbett D.S."/>
        </authorList>
    </citation>
    <scope>NUCLEOTIDE SEQUENCE [LARGE SCALE GENOMIC DNA]</scope>
    <source>
        <strain evidence="5 6">ATCC 64428</strain>
    </source>
</reference>
<dbReference type="InterPro" id="IPR006073">
    <property type="entry name" value="GTP-bd"/>
</dbReference>
<evidence type="ECO:0000256" key="2">
    <source>
        <dbReference type="ARBA" id="ARBA00023134"/>
    </source>
</evidence>
<dbReference type="PANTHER" id="PTHR45782:SF4">
    <property type="entry name" value="MITOCHONDRIAL RIBOSOME-ASSOCIATED GTPASE 1"/>
    <property type="match status" value="1"/>
</dbReference>
<dbReference type="Pfam" id="PF01926">
    <property type="entry name" value="MMR_HSR1"/>
    <property type="match status" value="1"/>
</dbReference>
<evidence type="ECO:0000256" key="3">
    <source>
        <dbReference type="SAM" id="MobiDB-lite"/>
    </source>
</evidence>
<evidence type="ECO:0000256" key="1">
    <source>
        <dbReference type="ARBA" id="ARBA00022741"/>
    </source>
</evidence>
<dbReference type="EMBL" id="KN881942">
    <property type="protein sequence ID" value="KIY47377.1"/>
    <property type="molecule type" value="Genomic_DNA"/>
</dbReference>
<dbReference type="AlphaFoldDB" id="A0A0D7A8R2"/>
<dbReference type="GO" id="GO:0032543">
    <property type="term" value="P:mitochondrial translation"/>
    <property type="evidence" value="ECO:0007669"/>
    <property type="project" value="TreeGrafter"/>
</dbReference>
<evidence type="ECO:0000313" key="5">
    <source>
        <dbReference type="EMBL" id="KIY47377.1"/>
    </source>
</evidence>
<dbReference type="InterPro" id="IPR023179">
    <property type="entry name" value="GTP-bd_ortho_bundle_sf"/>
</dbReference>